<dbReference type="AlphaFoldDB" id="A0AAU9U9B1"/>
<evidence type="ECO:0000313" key="3">
    <source>
        <dbReference type="Proteomes" id="UP001153954"/>
    </source>
</evidence>
<dbReference type="Proteomes" id="UP001153954">
    <property type="component" value="Unassembled WGS sequence"/>
</dbReference>
<sequence>MGLINSTTDPSRDDTEAQIQDPILKPDPSQSPIQNITSDSNKVAFDIDEDQFRMLQLMSHRKRDQVNCNVSPDILVKSVQIC</sequence>
<feature type="compositionally biased region" description="Polar residues" evidence="1">
    <location>
        <begin position="28"/>
        <end position="41"/>
    </location>
</feature>
<accession>A0AAU9U9B1</accession>
<keyword evidence="3" id="KW-1185">Reference proteome</keyword>
<evidence type="ECO:0000256" key="1">
    <source>
        <dbReference type="SAM" id="MobiDB-lite"/>
    </source>
</evidence>
<protein>
    <submittedName>
        <fullName evidence="2">Uncharacterized protein</fullName>
    </submittedName>
</protein>
<feature type="region of interest" description="Disordered" evidence="1">
    <location>
        <begin position="1"/>
        <end position="42"/>
    </location>
</feature>
<proteinExistence type="predicted"/>
<organism evidence="2 3">
    <name type="scientific">Euphydryas editha</name>
    <name type="common">Edith's checkerspot</name>
    <dbReference type="NCBI Taxonomy" id="104508"/>
    <lineage>
        <taxon>Eukaryota</taxon>
        <taxon>Metazoa</taxon>
        <taxon>Ecdysozoa</taxon>
        <taxon>Arthropoda</taxon>
        <taxon>Hexapoda</taxon>
        <taxon>Insecta</taxon>
        <taxon>Pterygota</taxon>
        <taxon>Neoptera</taxon>
        <taxon>Endopterygota</taxon>
        <taxon>Lepidoptera</taxon>
        <taxon>Glossata</taxon>
        <taxon>Ditrysia</taxon>
        <taxon>Papilionoidea</taxon>
        <taxon>Nymphalidae</taxon>
        <taxon>Nymphalinae</taxon>
        <taxon>Euphydryas</taxon>
    </lineage>
</organism>
<dbReference type="EMBL" id="CAKOGL010000015">
    <property type="protein sequence ID" value="CAH2095636.1"/>
    <property type="molecule type" value="Genomic_DNA"/>
</dbReference>
<comment type="caution">
    <text evidence="2">The sequence shown here is derived from an EMBL/GenBank/DDBJ whole genome shotgun (WGS) entry which is preliminary data.</text>
</comment>
<reference evidence="2" key="1">
    <citation type="submission" date="2022-03" db="EMBL/GenBank/DDBJ databases">
        <authorList>
            <person name="Tunstrom K."/>
        </authorList>
    </citation>
    <scope>NUCLEOTIDE SEQUENCE</scope>
</reference>
<evidence type="ECO:0000313" key="2">
    <source>
        <dbReference type="EMBL" id="CAH2095636.1"/>
    </source>
</evidence>
<gene>
    <name evidence="2" type="ORF">EEDITHA_LOCUS11065</name>
</gene>
<name>A0AAU9U9B1_EUPED</name>